<keyword evidence="3" id="KW-0732">Signal</keyword>
<reference evidence="7" key="2">
    <citation type="submission" date="2021-08" db="EMBL/GenBank/DDBJ databases">
        <authorList>
            <person name="Tani A."/>
            <person name="Ola A."/>
            <person name="Ogura Y."/>
            <person name="Katsura K."/>
            <person name="Hayashi T."/>
        </authorList>
    </citation>
    <scope>NUCLEOTIDE SEQUENCE</scope>
    <source>
        <strain evidence="7">DSM 23632</strain>
    </source>
</reference>
<protein>
    <recommendedName>
        <fullName evidence="3">Endolytic peptidoglycan transglycosylase RlpA</fullName>
        <ecNumber evidence="3">4.2.2.-</ecNumber>
    </recommendedName>
</protein>
<dbReference type="RefSeq" id="WP_238182929.1">
    <property type="nucleotide sequence ID" value="NZ_BPRB01000127.1"/>
</dbReference>
<sequence precursor="true">MTSKPVFRKAATVLATAASLSAASLPAAAQSGGASWYGSGHRTASGERFNPNGMTAAHRSLPFGTRVRVENKRTGRAVVVRINDRGPFVRGRIIDLSRGSARALGMGGTSYVSLQVLN</sequence>
<evidence type="ECO:0000256" key="4">
    <source>
        <dbReference type="RuleBase" id="RU003495"/>
    </source>
</evidence>
<proteinExistence type="inferred from homology"/>
<comment type="caution">
    <text evidence="7">The sequence shown here is derived from an EMBL/GenBank/DDBJ whole genome shotgun (WGS) entry which is preliminary data.</text>
</comment>
<reference evidence="7" key="1">
    <citation type="journal article" date="2021" name="Front. Microbiol.">
        <title>Comprehensive Comparative Genomics and Phenotyping of Methylobacterium Species.</title>
        <authorList>
            <person name="Alessa O."/>
            <person name="Ogura Y."/>
            <person name="Fujitani Y."/>
            <person name="Takami H."/>
            <person name="Hayashi T."/>
            <person name="Sahin N."/>
            <person name="Tani A."/>
        </authorList>
    </citation>
    <scope>NUCLEOTIDE SEQUENCE</scope>
    <source>
        <strain evidence="7">DSM 23632</strain>
    </source>
</reference>
<evidence type="ECO:0000256" key="1">
    <source>
        <dbReference type="ARBA" id="ARBA00023239"/>
    </source>
</evidence>
<dbReference type="HAMAP" id="MF_02071">
    <property type="entry name" value="RlpA"/>
    <property type="match status" value="1"/>
</dbReference>
<name>A0ABQ4U3G4_9HYPH</name>
<dbReference type="InterPro" id="IPR036908">
    <property type="entry name" value="RlpA-like_sf"/>
</dbReference>
<dbReference type="PANTHER" id="PTHR34183">
    <property type="entry name" value="ENDOLYTIC PEPTIDOGLYCAN TRANSGLYCOSYLASE RLPA"/>
    <property type="match status" value="1"/>
</dbReference>
<dbReference type="InterPro" id="IPR034718">
    <property type="entry name" value="RlpA"/>
</dbReference>
<keyword evidence="2 3" id="KW-0961">Cell wall biogenesis/degradation</keyword>
<comment type="function">
    <text evidence="3">Lytic transglycosylase with a strong preference for naked glycan strands that lack stem peptides.</text>
</comment>
<organism evidence="7 8">
    <name type="scientific">Methylobacterium trifolii</name>
    <dbReference type="NCBI Taxonomy" id="1003092"/>
    <lineage>
        <taxon>Bacteria</taxon>
        <taxon>Pseudomonadati</taxon>
        <taxon>Pseudomonadota</taxon>
        <taxon>Alphaproteobacteria</taxon>
        <taxon>Hyphomicrobiales</taxon>
        <taxon>Methylobacteriaceae</taxon>
        <taxon>Methylobacterium</taxon>
    </lineage>
</organism>
<evidence type="ECO:0000256" key="3">
    <source>
        <dbReference type="HAMAP-Rule" id="MF_02071"/>
    </source>
</evidence>
<evidence type="ECO:0000313" key="7">
    <source>
        <dbReference type="EMBL" id="GJE60365.1"/>
    </source>
</evidence>
<dbReference type="EMBL" id="BPRB01000127">
    <property type="protein sequence ID" value="GJE60365.1"/>
    <property type="molecule type" value="Genomic_DNA"/>
</dbReference>
<evidence type="ECO:0000256" key="5">
    <source>
        <dbReference type="SAM" id="MobiDB-lite"/>
    </source>
</evidence>
<feature type="chain" id="PRO_5044937192" description="Endolytic peptidoglycan transglycosylase RlpA" evidence="3">
    <location>
        <begin position="30"/>
        <end position="118"/>
    </location>
</feature>
<dbReference type="Proteomes" id="UP001055057">
    <property type="component" value="Unassembled WGS sequence"/>
</dbReference>
<dbReference type="EC" id="4.2.2.-" evidence="3"/>
<dbReference type="Gene3D" id="2.40.40.10">
    <property type="entry name" value="RlpA-like domain"/>
    <property type="match status" value="1"/>
</dbReference>
<dbReference type="SUPFAM" id="SSF50685">
    <property type="entry name" value="Barwin-like endoglucanases"/>
    <property type="match status" value="1"/>
</dbReference>
<dbReference type="InterPro" id="IPR012997">
    <property type="entry name" value="RplA"/>
</dbReference>
<dbReference type="PANTHER" id="PTHR34183:SF8">
    <property type="entry name" value="ENDOLYTIC PEPTIDOGLYCAN TRANSGLYCOSYLASE RLPA-RELATED"/>
    <property type="match status" value="1"/>
</dbReference>
<feature type="signal peptide" evidence="3">
    <location>
        <begin position="1"/>
        <end position="29"/>
    </location>
</feature>
<evidence type="ECO:0000313" key="8">
    <source>
        <dbReference type="Proteomes" id="UP001055057"/>
    </source>
</evidence>
<dbReference type="NCBIfam" id="TIGR00413">
    <property type="entry name" value="rlpA"/>
    <property type="match status" value="1"/>
</dbReference>
<feature type="region of interest" description="Disordered" evidence="5">
    <location>
        <begin position="30"/>
        <end position="57"/>
    </location>
</feature>
<gene>
    <name evidence="7" type="primary">rlpA_1</name>
    <name evidence="3" type="synonym">rlpA</name>
    <name evidence="7" type="ORF">MPOCJGCO_2476</name>
</gene>
<accession>A0ABQ4U3G4</accession>
<evidence type="ECO:0000256" key="2">
    <source>
        <dbReference type="ARBA" id="ARBA00023316"/>
    </source>
</evidence>
<comment type="similarity">
    <text evidence="3 4">Belongs to the RlpA family.</text>
</comment>
<evidence type="ECO:0000259" key="6">
    <source>
        <dbReference type="Pfam" id="PF03330"/>
    </source>
</evidence>
<feature type="domain" description="RlpA-like protein double-psi beta-barrel" evidence="6">
    <location>
        <begin position="30"/>
        <end position="107"/>
    </location>
</feature>
<dbReference type="Pfam" id="PF03330">
    <property type="entry name" value="DPBB_1"/>
    <property type="match status" value="1"/>
</dbReference>
<keyword evidence="1 3" id="KW-0456">Lyase</keyword>
<keyword evidence="8" id="KW-1185">Reference proteome</keyword>
<dbReference type="InterPro" id="IPR009009">
    <property type="entry name" value="RlpA-like_DPBB"/>
</dbReference>
<dbReference type="CDD" id="cd22268">
    <property type="entry name" value="DPBB_RlpA-like"/>
    <property type="match status" value="1"/>
</dbReference>